<evidence type="ECO:0000313" key="2">
    <source>
        <dbReference type="Proteomes" id="UP000502657"/>
    </source>
</evidence>
<evidence type="ECO:0000313" key="1">
    <source>
        <dbReference type="EMBL" id="QJT41236.1"/>
    </source>
</evidence>
<sequence>MAKPLYHTSLDAQIRELGGRGYNCGVKVTRVQGSYSCIYTFDTPEGVKHLQTKSELTLGVVDGNIIIHNGETGEYSLVTVNKVSRAPYKIILVKTLGNSLEEMYWALKLIWPNRLNWQLNIPETLLKMSDVSRFRSANTVSNAVVSQY</sequence>
<name>A0ABX6NXX0_AERME</name>
<geneLocation type="plasmid" evidence="2">
    <name>paeme5</name>
</geneLocation>
<protein>
    <submittedName>
        <fullName evidence="1">Uncharacterized protein</fullName>
    </submittedName>
</protein>
<accession>A0ABX6NXX0</accession>
<dbReference type="EMBL" id="CP038449">
    <property type="protein sequence ID" value="QJT41236.1"/>
    <property type="molecule type" value="Genomic_DNA"/>
</dbReference>
<gene>
    <name evidence="1" type="ORF">E4188_22315</name>
</gene>
<reference evidence="1 2" key="1">
    <citation type="submission" date="2019-03" db="EMBL/GenBank/DDBJ databases">
        <title>Novel transposon Tn6433 accelerates the dissemination of tet(E) in Aeromonas from aerobic biofilm under oxytetracycline stress.</title>
        <authorList>
            <person name="Shi Y."/>
            <person name="Tian Z."/>
            <person name="Zhang Y."/>
            <person name="Zhang H."/>
            <person name="Yang M."/>
        </authorList>
    </citation>
    <scope>NUCLEOTIDE SEQUENCE [LARGE SCALE GENOMIC DNA]</scope>
    <source>
        <strain evidence="1 2">R50-22</strain>
        <plasmid evidence="2">paeme5</plasmid>
    </source>
</reference>
<dbReference type="RefSeq" id="WP_171270040.1">
    <property type="nucleotide sequence ID" value="NZ_CP038446.1"/>
</dbReference>
<dbReference type="Proteomes" id="UP000502657">
    <property type="component" value="Plasmid pAeme5"/>
</dbReference>
<proteinExistence type="predicted"/>
<keyword evidence="1" id="KW-0614">Plasmid</keyword>
<organism evidence="1 2">
    <name type="scientific">Aeromonas media</name>
    <dbReference type="NCBI Taxonomy" id="651"/>
    <lineage>
        <taxon>Bacteria</taxon>
        <taxon>Pseudomonadati</taxon>
        <taxon>Pseudomonadota</taxon>
        <taxon>Gammaproteobacteria</taxon>
        <taxon>Aeromonadales</taxon>
        <taxon>Aeromonadaceae</taxon>
        <taxon>Aeromonas</taxon>
    </lineage>
</organism>
<keyword evidence="2" id="KW-1185">Reference proteome</keyword>